<sequence length="294" mass="31660">MFLTGSDDTIELTWTEAISFPGPWNVTNVDNDDNVDSNDYFDNAGSVFSGFYFQATNGSTYAIYSNGSGNYYIPYNSAEFNLGSGFLSSGSTALYQANDFSPTGNPICFLAGTGIATPDGARAVEDLRPGDLVLTADGRSVPVKWVGRQTLVTRFGPPERLMPVRVQAGALGDGLPKRDLVLTADHALLVDDLLINAGALVNGSTIDWVPLSELGARFIVYHVETEDHDIILAEGAPAETFVDYVGRQAFDNYAEYVALYGDERIITEAPYPRISTPRLLPPALKARLGIGKAA</sequence>
<evidence type="ECO:0000259" key="1">
    <source>
        <dbReference type="Pfam" id="PF13403"/>
    </source>
</evidence>
<protein>
    <submittedName>
        <fullName evidence="2">Hint domain-containing protein</fullName>
    </submittedName>
</protein>
<accession>A0A7X6GYF9</accession>
<gene>
    <name evidence="2" type="ORF">HCU73_08955</name>
</gene>
<dbReference type="InterPro" id="IPR036844">
    <property type="entry name" value="Hint_dom_sf"/>
</dbReference>
<dbReference type="EMBL" id="JAAZQQ010000002">
    <property type="protein sequence ID" value="NKX44717.1"/>
    <property type="molecule type" value="Genomic_DNA"/>
</dbReference>
<dbReference type="InterPro" id="IPR028992">
    <property type="entry name" value="Hedgehog/Intein_dom"/>
</dbReference>
<feature type="domain" description="Hedgehog/Intein (Hint)" evidence="1">
    <location>
        <begin position="107"/>
        <end position="243"/>
    </location>
</feature>
<proteinExistence type="predicted"/>
<keyword evidence="3" id="KW-1185">Reference proteome</keyword>
<dbReference type="Pfam" id="PF13403">
    <property type="entry name" value="Hint_2"/>
    <property type="match status" value="1"/>
</dbReference>
<organism evidence="2 3">
    <name type="scientific">Roseicyclus persicicus</name>
    <dbReference type="NCBI Taxonomy" id="2650661"/>
    <lineage>
        <taxon>Bacteria</taxon>
        <taxon>Pseudomonadati</taxon>
        <taxon>Pseudomonadota</taxon>
        <taxon>Alphaproteobacteria</taxon>
        <taxon>Rhodobacterales</taxon>
        <taxon>Roseobacteraceae</taxon>
        <taxon>Roseicyclus</taxon>
    </lineage>
</organism>
<reference evidence="2 3" key="1">
    <citation type="submission" date="2020-04" db="EMBL/GenBank/DDBJ databases">
        <authorList>
            <person name="Yoon J."/>
        </authorList>
    </citation>
    <scope>NUCLEOTIDE SEQUENCE [LARGE SCALE GENOMIC DNA]</scope>
    <source>
        <strain evidence="2 3">KMU-115</strain>
    </source>
</reference>
<name>A0A7X6GYF9_9RHOB</name>
<dbReference type="Gene3D" id="2.170.16.10">
    <property type="entry name" value="Hedgehog/Intein (Hint) domain"/>
    <property type="match status" value="1"/>
</dbReference>
<evidence type="ECO:0000313" key="3">
    <source>
        <dbReference type="Proteomes" id="UP000526408"/>
    </source>
</evidence>
<comment type="caution">
    <text evidence="2">The sequence shown here is derived from an EMBL/GenBank/DDBJ whole genome shotgun (WGS) entry which is preliminary data.</text>
</comment>
<evidence type="ECO:0000313" key="2">
    <source>
        <dbReference type="EMBL" id="NKX44717.1"/>
    </source>
</evidence>
<dbReference type="Proteomes" id="UP000526408">
    <property type="component" value="Unassembled WGS sequence"/>
</dbReference>
<dbReference type="SUPFAM" id="SSF51294">
    <property type="entry name" value="Hedgehog/intein (Hint) domain"/>
    <property type="match status" value="1"/>
</dbReference>
<dbReference type="AlphaFoldDB" id="A0A7X6GYF9"/>